<dbReference type="AlphaFoldDB" id="A0A3N7HIW3"/>
<evidence type="ECO:0000313" key="2">
    <source>
        <dbReference type="EMBL" id="RQP21433.1"/>
    </source>
</evidence>
<evidence type="ECO:0008006" key="4">
    <source>
        <dbReference type="Google" id="ProtNLM"/>
    </source>
</evidence>
<sequence>MNIMRFVVLSACMGLLLACSGPESPGSKAEYSVMQGVEYEYRNEPISEPEIKAVQGYELLSLPATGLASLPNPKGRTWVMLKAKHVPFWKQIPETQEFSLPQSLLDELVRANRVSPEVASRLREHVAK</sequence>
<protein>
    <recommendedName>
        <fullName evidence="4">Lipoprotein</fullName>
    </recommendedName>
</protein>
<evidence type="ECO:0000256" key="1">
    <source>
        <dbReference type="SAM" id="SignalP"/>
    </source>
</evidence>
<gene>
    <name evidence="2" type="ORF">DZC73_28575</name>
</gene>
<proteinExistence type="predicted"/>
<keyword evidence="1" id="KW-0732">Signal</keyword>
<organism evidence="2 3">
    <name type="scientific">Piscinibacter terrae</name>
    <dbReference type="NCBI Taxonomy" id="2496871"/>
    <lineage>
        <taxon>Bacteria</taxon>
        <taxon>Pseudomonadati</taxon>
        <taxon>Pseudomonadota</taxon>
        <taxon>Betaproteobacteria</taxon>
        <taxon>Burkholderiales</taxon>
        <taxon>Sphaerotilaceae</taxon>
        <taxon>Piscinibacter</taxon>
    </lineage>
</organism>
<dbReference type="Proteomes" id="UP000267464">
    <property type="component" value="Unassembled WGS sequence"/>
</dbReference>
<dbReference type="PROSITE" id="PS51257">
    <property type="entry name" value="PROKAR_LIPOPROTEIN"/>
    <property type="match status" value="1"/>
</dbReference>
<comment type="caution">
    <text evidence="2">The sequence shown here is derived from an EMBL/GenBank/DDBJ whole genome shotgun (WGS) entry which is preliminary data.</text>
</comment>
<reference evidence="2 3" key="2">
    <citation type="submission" date="2018-12" db="EMBL/GenBank/DDBJ databases">
        <title>Rhizobacter gummiphilus sp. nov., a rubber-degrading bacterium isolated from the soil of a botanical garden in Japan.</title>
        <authorList>
            <person name="Shunsuke S.S."/>
        </authorList>
    </citation>
    <scope>NUCLEOTIDE SEQUENCE [LARGE SCALE GENOMIC DNA]</scope>
    <source>
        <strain evidence="2 3">S-16</strain>
    </source>
</reference>
<evidence type="ECO:0000313" key="3">
    <source>
        <dbReference type="Proteomes" id="UP000267464"/>
    </source>
</evidence>
<dbReference type="RefSeq" id="WP_124543809.1">
    <property type="nucleotide sequence ID" value="NZ_QUSW01000011.1"/>
</dbReference>
<feature type="signal peptide" evidence="1">
    <location>
        <begin position="1"/>
        <end position="20"/>
    </location>
</feature>
<reference evidence="2 3" key="1">
    <citation type="submission" date="2018-08" db="EMBL/GenBank/DDBJ databases">
        <authorList>
            <person name="Khan S.A."/>
            <person name="Jeon C.O."/>
            <person name="Chun B.H."/>
            <person name="Jeong S.E."/>
        </authorList>
    </citation>
    <scope>NUCLEOTIDE SEQUENCE [LARGE SCALE GENOMIC DNA]</scope>
    <source>
        <strain evidence="2 3">S-16</strain>
    </source>
</reference>
<feature type="chain" id="PRO_5018016100" description="Lipoprotein" evidence="1">
    <location>
        <begin position="21"/>
        <end position="128"/>
    </location>
</feature>
<name>A0A3N7HIW3_9BURK</name>
<dbReference type="EMBL" id="QUSW01000011">
    <property type="protein sequence ID" value="RQP21433.1"/>
    <property type="molecule type" value="Genomic_DNA"/>
</dbReference>
<accession>A0A3N7HIW3</accession>
<keyword evidence="3" id="KW-1185">Reference proteome</keyword>